<sequence>MLDGRNRKNIQIGSEVEVVQKHHQRSGELTEGKVASILTNSSNHPHGIKVKLTTGIVGRVKNVIE</sequence>
<dbReference type="InterPro" id="IPR019240">
    <property type="entry name" value="DUF2196"/>
</dbReference>
<gene>
    <name evidence="1" type="ORF">C7447_103436</name>
</gene>
<dbReference type="Pfam" id="PF09962">
    <property type="entry name" value="DUF2196"/>
    <property type="match status" value="1"/>
</dbReference>
<evidence type="ECO:0000313" key="2">
    <source>
        <dbReference type="Proteomes" id="UP000323136"/>
    </source>
</evidence>
<dbReference type="RefSeq" id="WP_148870580.1">
    <property type="nucleotide sequence ID" value="NZ_VNIA01000003.1"/>
</dbReference>
<protein>
    <submittedName>
        <fullName evidence="1">Putative repeat protein (TIGR03833 family)</fullName>
    </submittedName>
</protein>
<dbReference type="PANTHER" id="PTHR40069">
    <property type="entry name" value="YWBE PROTEIN"/>
    <property type="match status" value="1"/>
</dbReference>
<dbReference type="NCBIfam" id="TIGR03833">
    <property type="entry name" value="YwbE family protein"/>
    <property type="match status" value="1"/>
</dbReference>
<dbReference type="EMBL" id="VNIA01000003">
    <property type="protein sequence ID" value="TYP98265.1"/>
    <property type="molecule type" value="Genomic_DNA"/>
</dbReference>
<keyword evidence="2" id="KW-1185">Reference proteome</keyword>
<dbReference type="AlphaFoldDB" id="A0A5S5DR90"/>
<reference evidence="1 2" key="1">
    <citation type="submission" date="2019-07" db="EMBL/GenBank/DDBJ databases">
        <title>Genomic Encyclopedia of Type Strains, Phase IV (KMG-IV): sequencing the most valuable type-strain genomes for metagenomic binning, comparative biology and taxonomic classification.</title>
        <authorList>
            <person name="Goeker M."/>
        </authorList>
    </citation>
    <scope>NUCLEOTIDE SEQUENCE [LARGE SCALE GENOMIC DNA]</scope>
    <source>
        <strain evidence="1 2">DSM 18961</strain>
    </source>
</reference>
<comment type="caution">
    <text evidence="1">The sequence shown here is derived from an EMBL/GenBank/DDBJ whole genome shotgun (WGS) entry which is preliminary data.</text>
</comment>
<dbReference type="OrthoDB" id="9804519at2"/>
<organism evidence="1 2">
    <name type="scientific">Tenacibaculum adriaticum</name>
    <dbReference type="NCBI Taxonomy" id="413713"/>
    <lineage>
        <taxon>Bacteria</taxon>
        <taxon>Pseudomonadati</taxon>
        <taxon>Bacteroidota</taxon>
        <taxon>Flavobacteriia</taxon>
        <taxon>Flavobacteriales</taxon>
        <taxon>Flavobacteriaceae</taxon>
        <taxon>Tenacibaculum</taxon>
    </lineage>
</organism>
<dbReference type="PANTHER" id="PTHR40069:SF1">
    <property type="entry name" value="YWBE PROTEIN"/>
    <property type="match status" value="1"/>
</dbReference>
<evidence type="ECO:0000313" key="1">
    <source>
        <dbReference type="EMBL" id="TYP98265.1"/>
    </source>
</evidence>
<accession>A0A5S5DR90</accession>
<dbReference type="Proteomes" id="UP000323136">
    <property type="component" value="Unassembled WGS sequence"/>
</dbReference>
<name>A0A5S5DR90_9FLAO</name>
<proteinExistence type="predicted"/>